<dbReference type="GO" id="GO:0005737">
    <property type="term" value="C:cytoplasm"/>
    <property type="evidence" value="ECO:0007669"/>
    <property type="project" value="TreeGrafter"/>
</dbReference>
<dbReference type="PANTHER" id="PTHR43792">
    <property type="entry name" value="GNAT FAMILY, PUTATIVE (AFU_ORTHOLOGUE AFUA_3G00765)-RELATED-RELATED"/>
    <property type="match status" value="1"/>
</dbReference>
<dbReference type="InterPro" id="IPR016181">
    <property type="entry name" value="Acyl_CoA_acyltransferase"/>
</dbReference>
<evidence type="ECO:0000256" key="2">
    <source>
        <dbReference type="ARBA" id="ARBA00023315"/>
    </source>
</evidence>
<evidence type="ECO:0000313" key="6">
    <source>
        <dbReference type="Proteomes" id="UP000636960"/>
    </source>
</evidence>
<dbReference type="Proteomes" id="UP000636960">
    <property type="component" value="Unassembled WGS sequence"/>
</dbReference>
<organism evidence="5 6">
    <name type="scientific">Paractinoplanes rishiriensis</name>
    <dbReference type="NCBI Taxonomy" id="1050105"/>
    <lineage>
        <taxon>Bacteria</taxon>
        <taxon>Bacillati</taxon>
        <taxon>Actinomycetota</taxon>
        <taxon>Actinomycetes</taxon>
        <taxon>Micromonosporales</taxon>
        <taxon>Micromonosporaceae</taxon>
        <taxon>Paractinoplanes</taxon>
    </lineage>
</organism>
<gene>
    <name evidence="5" type="primary">rimJ_1</name>
    <name evidence="5" type="ORF">Ari01nite_12000</name>
</gene>
<keyword evidence="6" id="KW-1185">Reference proteome</keyword>
<evidence type="ECO:0000259" key="4">
    <source>
        <dbReference type="PROSITE" id="PS51186"/>
    </source>
</evidence>
<accession>A0A919JRX6</accession>
<evidence type="ECO:0000256" key="3">
    <source>
        <dbReference type="ARBA" id="ARBA00038502"/>
    </source>
</evidence>
<keyword evidence="1" id="KW-0808">Transferase</keyword>
<dbReference type="InterPro" id="IPR051531">
    <property type="entry name" value="N-acetyltransferase"/>
</dbReference>
<protein>
    <submittedName>
        <fullName evidence="5">Ribosomal-protein-alanine N-acetyltransferase</fullName>
    </submittedName>
</protein>
<evidence type="ECO:0000256" key="1">
    <source>
        <dbReference type="ARBA" id="ARBA00022679"/>
    </source>
</evidence>
<reference evidence="5" key="1">
    <citation type="submission" date="2021-01" db="EMBL/GenBank/DDBJ databases">
        <title>Whole genome shotgun sequence of Actinoplanes rishiriensis NBRC 108556.</title>
        <authorList>
            <person name="Komaki H."/>
            <person name="Tamura T."/>
        </authorList>
    </citation>
    <scope>NUCLEOTIDE SEQUENCE</scope>
    <source>
        <strain evidence="5">NBRC 108556</strain>
    </source>
</reference>
<dbReference type="PROSITE" id="PS51186">
    <property type="entry name" value="GNAT"/>
    <property type="match status" value="1"/>
</dbReference>
<dbReference type="GO" id="GO:0008999">
    <property type="term" value="F:protein-N-terminal-alanine acetyltransferase activity"/>
    <property type="evidence" value="ECO:0007669"/>
    <property type="project" value="TreeGrafter"/>
</dbReference>
<feature type="domain" description="N-acetyltransferase" evidence="4">
    <location>
        <begin position="4"/>
        <end position="172"/>
    </location>
</feature>
<dbReference type="PANTHER" id="PTHR43792:SF8">
    <property type="entry name" value="[RIBOSOMAL PROTEIN US5]-ALANINE N-ACETYLTRANSFERASE"/>
    <property type="match status" value="1"/>
</dbReference>
<dbReference type="Pfam" id="PF13302">
    <property type="entry name" value="Acetyltransf_3"/>
    <property type="match status" value="1"/>
</dbReference>
<dbReference type="InterPro" id="IPR000182">
    <property type="entry name" value="GNAT_dom"/>
</dbReference>
<evidence type="ECO:0000313" key="5">
    <source>
        <dbReference type="EMBL" id="GIE93735.1"/>
    </source>
</evidence>
<dbReference type="SUPFAM" id="SSF55729">
    <property type="entry name" value="Acyl-CoA N-acyltransferases (Nat)"/>
    <property type="match status" value="1"/>
</dbReference>
<sequence length="172" mass="18891">MTGVTTRLVAVADAPELAAVLTANREFLAPWDPVRGDDYYTAEGQRAHLEEVLRLWATGTALPQVILDDGRIVGRVNLSNVVRGPFQSANLGYWVAQDANGRGVATAAVARTARTAFDDLGLHRLEAGTLVHNLGSQRVLERNGFQRYGLAPRYLRIAGEWQDHILYQLLAD</sequence>
<dbReference type="EMBL" id="BOMV01000007">
    <property type="protein sequence ID" value="GIE93735.1"/>
    <property type="molecule type" value="Genomic_DNA"/>
</dbReference>
<comment type="caution">
    <text evidence="5">The sequence shown here is derived from an EMBL/GenBank/DDBJ whole genome shotgun (WGS) entry which is preliminary data.</text>
</comment>
<dbReference type="Gene3D" id="3.40.630.30">
    <property type="match status" value="1"/>
</dbReference>
<dbReference type="AlphaFoldDB" id="A0A919JRX6"/>
<dbReference type="RefSeq" id="WP_203780032.1">
    <property type="nucleotide sequence ID" value="NZ_BOMV01000007.1"/>
</dbReference>
<name>A0A919JRX6_9ACTN</name>
<proteinExistence type="inferred from homology"/>
<keyword evidence="2" id="KW-0012">Acyltransferase</keyword>
<comment type="similarity">
    <text evidence="3">Belongs to the acetyltransferase family. RimJ subfamily.</text>
</comment>